<evidence type="ECO:0000256" key="4">
    <source>
        <dbReference type="ARBA" id="ARBA00022825"/>
    </source>
</evidence>
<evidence type="ECO:0000313" key="7">
    <source>
        <dbReference type="Proteomes" id="UP001438707"/>
    </source>
</evidence>
<dbReference type="GO" id="GO:0006508">
    <property type="term" value="P:proteolysis"/>
    <property type="evidence" value="ECO:0007669"/>
    <property type="project" value="UniProtKB-KW"/>
</dbReference>
<comment type="similarity">
    <text evidence="1">Belongs to the peptidase S1C family.</text>
</comment>
<reference evidence="6 7" key="1">
    <citation type="journal article" date="2024" name="Nat. Commun.">
        <title>Phylogenomics reveals the evolutionary origins of lichenization in chlorophyte algae.</title>
        <authorList>
            <person name="Puginier C."/>
            <person name="Libourel C."/>
            <person name="Otte J."/>
            <person name="Skaloud P."/>
            <person name="Haon M."/>
            <person name="Grisel S."/>
            <person name="Petersen M."/>
            <person name="Berrin J.G."/>
            <person name="Delaux P.M."/>
            <person name="Dal Grande F."/>
            <person name="Keller J."/>
        </authorList>
    </citation>
    <scope>NUCLEOTIDE SEQUENCE [LARGE SCALE GENOMIC DNA]</scope>
    <source>
        <strain evidence="6 7">SAG 2145</strain>
    </source>
</reference>
<dbReference type="InterPro" id="IPR036034">
    <property type="entry name" value="PDZ_sf"/>
</dbReference>
<dbReference type="EMBL" id="JALJOS010000014">
    <property type="protein sequence ID" value="KAK9831013.1"/>
    <property type="molecule type" value="Genomic_DNA"/>
</dbReference>
<keyword evidence="4" id="KW-0720">Serine protease</keyword>
<evidence type="ECO:0000256" key="2">
    <source>
        <dbReference type="ARBA" id="ARBA00022670"/>
    </source>
</evidence>
<evidence type="ECO:0000256" key="1">
    <source>
        <dbReference type="ARBA" id="ARBA00010541"/>
    </source>
</evidence>
<dbReference type="InterPro" id="IPR009003">
    <property type="entry name" value="Peptidase_S1_PA"/>
</dbReference>
<proteinExistence type="inferred from homology"/>
<dbReference type="AlphaFoldDB" id="A0AAW1RBQ6"/>
<dbReference type="GO" id="GO:0004252">
    <property type="term" value="F:serine-type endopeptidase activity"/>
    <property type="evidence" value="ECO:0007669"/>
    <property type="project" value="InterPro"/>
</dbReference>
<dbReference type="PANTHER" id="PTHR43343:SF2">
    <property type="entry name" value="PDZ DOMAIN-CONTAINING PROTEIN"/>
    <property type="match status" value="1"/>
</dbReference>
<dbReference type="InterPro" id="IPR001940">
    <property type="entry name" value="Peptidase_S1C"/>
</dbReference>
<organism evidence="6 7">
    <name type="scientific">Apatococcus lobatus</name>
    <dbReference type="NCBI Taxonomy" id="904363"/>
    <lineage>
        <taxon>Eukaryota</taxon>
        <taxon>Viridiplantae</taxon>
        <taxon>Chlorophyta</taxon>
        <taxon>core chlorophytes</taxon>
        <taxon>Trebouxiophyceae</taxon>
        <taxon>Chlorellales</taxon>
        <taxon>Chlorellaceae</taxon>
        <taxon>Apatococcus</taxon>
    </lineage>
</organism>
<dbReference type="Pfam" id="PF13365">
    <property type="entry name" value="Trypsin_2"/>
    <property type="match status" value="1"/>
</dbReference>
<comment type="caution">
    <text evidence="6">The sequence shown here is derived from an EMBL/GenBank/DDBJ whole genome shotgun (WGS) entry which is preliminary data.</text>
</comment>
<dbReference type="SUPFAM" id="SSF50156">
    <property type="entry name" value="PDZ domain-like"/>
    <property type="match status" value="1"/>
</dbReference>
<dbReference type="Gene3D" id="2.40.10.10">
    <property type="entry name" value="Trypsin-like serine proteases"/>
    <property type="match status" value="2"/>
</dbReference>
<dbReference type="Proteomes" id="UP001438707">
    <property type="component" value="Unassembled WGS sequence"/>
</dbReference>
<evidence type="ECO:0000313" key="6">
    <source>
        <dbReference type="EMBL" id="KAK9831013.1"/>
    </source>
</evidence>
<dbReference type="FunFam" id="2.40.10.10:FF:000001">
    <property type="entry name" value="Periplasmic serine protease DegS"/>
    <property type="match status" value="1"/>
</dbReference>
<keyword evidence="2" id="KW-0645">Protease</keyword>
<name>A0AAW1RBQ6_9CHLO</name>
<dbReference type="CDD" id="cd00990">
    <property type="entry name" value="cpPDZ_AtDEGP1-like"/>
    <property type="match status" value="1"/>
</dbReference>
<dbReference type="InterPro" id="IPR039382">
    <property type="entry name" value="DEGP1/8_PDZ_dom"/>
</dbReference>
<dbReference type="SUPFAM" id="SSF50494">
    <property type="entry name" value="Trypsin-like serine proteases"/>
    <property type="match status" value="1"/>
</dbReference>
<keyword evidence="7" id="KW-1185">Reference proteome</keyword>
<sequence>MRASSSGSSLGDVHGSPPNWQPPCWCGRLGSALLAAMLSLQMLIGIPAAYARGTLTAEEQRTISLFRDNTPSVVFITNIATKYDSFSSKMRDQPQGAGSGVIWDTQGHIVTNVHVIEGASDVQVKVARGIKGERYRAALVGADPDKDVAVIKIDTQGKEALQPLRLGSSDGLLVGQQVYAIGNPFGLDHTLTTGVISGTGREIESGGTGRPIQGVIQTDAAVNPGNSGGPLLDSSGEAIGLNTAIYSPSGANSGVGFAIPMDIVRSSVEQIIKYGKVVRPVLGISFLPDTQFEEAAGQGILVLKVAPQGPAAKAGIKGTSRDDNQHTILGDVILSMNGAALDNSSDLYRELDKYRPGQSIDLELMRGELKEHVTILLGSS</sequence>
<dbReference type="InterPro" id="IPR051201">
    <property type="entry name" value="Chloro_Bact_Ser_Proteases"/>
</dbReference>
<protein>
    <recommendedName>
        <fullName evidence="5">PDZ domain-containing protein</fullName>
    </recommendedName>
</protein>
<dbReference type="PROSITE" id="PS50106">
    <property type="entry name" value="PDZ"/>
    <property type="match status" value="1"/>
</dbReference>
<keyword evidence="3" id="KW-0378">Hydrolase</keyword>
<evidence type="ECO:0000256" key="3">
    <source>
        <dbReference type="ARBA" id="ARBA00022801"/>
    </source>
</evidence>
<gene>
    <name evidence="6" type="ORF">WJX74_000091</name>
</gene>
<accession>A0AAW1RBQ6</accession>
<dbReference type="InterPro" id="IPR001478">
    <property type="entry name" value="PDZ"/>
</dbReference>
<dbReference type="Gene3D" id="2.30.42.10">
    <property type="match status" value="1"/>
</dbReference>
<feature type="domain" description="PDZ" evidence="5">
    <location>
        <begin position="271"/>
        <end position="345"/>
    </location>
</feature>
<dbReference type="PRINTS" id="PR00834">
    <property type="entry name" value="PROTEASES2C"/>
</dbReference>
<evidence type="ECO:0000259" key="5">
    <source>
        <dbReference type="PROSITE" id="PS50106"/>
    </source>
</evidence>
<dbReference type="SMART" id="SM00228">
    <property type="entry name" value="PDZ"/>
    <property type="match status" value="1"/>
</dbReference>
<dbReference type="InterPro" id="IPR043504">
    <property type="entry name" value="Peptidase_S1_PA_chymotrypsin"/>
</dbReference>
<dbReference type="PANTHER" id="PTHR43343">
    <property type="entry name" value="PEPTIDASE S12"/>
    <property type="match status" value="1"/>
</dbReference>
<dbReference type="Pfam" id="PF13180">
    <property type="entry name" value="PDZ_2"/>
    <property type="match status" value="1"/>
</dbReference>